<reference evidence="3" key="1">
    <citation type="journal article" date="2019" name="Int. J. Syst. Evol. Microbiol.">
        <title>The Global Catalogue of Microorganisms (GCM) 10K type strain sequencing project: providing services to taxonomists for standard genome sequencing and annotation.</title>
        <authorList>
            <consortium name="The Broad Institute Genomics Platform"/>
            <consortium name="The Broad Institute Genome Sequencing Center for Infectious Disease"/>
            <person name="Wu L."/>
            <person name="Ma J."/>
        </authorList>
    </citation>
    <scope>NUCLEOTIDE SEQUENCE [LARGE SCALE GENOMIC DNA]</scope>
    <source>
        <strain evidence="3">JCM 16904</strain>
    </source>
</reference>
<evidence type="ECO:0000313" key="3">
    <source>
        <dbReference type="Proteomes" id="UP001500902"/>
    </source>
</evidence>
<name>A0ABP7DH58_9ACTN</name>
<sequence>MPPCVPSAIGGEPTPTPLDPSSADDGGWGSAPLLVLVSFAKDWRWPLGCGSSPPYGAPPPYAPEARTVTWTGTTNTPGTEPR</sequence>
<feature type="region of interest" description="Disordered" evidence="1">
    <location>
        <begin position="52"/>
        <end position="82"/>
    </location>
</feature>
<evidence type="ECO:0000256" key="1">
    <source>
        <dbReference type="SAM" id="MobiDB-lite"/>
    </source>
</evidence>
<comment type="caution">
    <text evidence="2">The sequence shown here is derived from an EMBL/GenBank/DDBJ whole genome shotgun (WGS) entry which is preliminary data.</text>
</comment>
<feature type="region of interest" description="Disordered" evidence="1">
    <location>
        <begin position="1"/>
        <end position="30"/>
    </location>
</feature>
<keyword evidence="3" id="KW-1185">Reference proteome</keyword>
<protein>
    <submittedName>
        <fullName evidence="2">Uncharacterized protein</fullName>
    </submittedName>
</protein>
<organism evidence="2 3">
    <name type="scientific">Nonomuraea antimicrobica</name>
    <dbReference type="NCBI Taxonomy" id="561173"/>
    <lineage>
        <taxon>Bacteria</taxon>
        <taxon>Bacillati</taxon>
        <taxon>Actinomycetota</taxon>
        <taxon>Actinomycetes</taxon>
        <taxon>Streptosporangiales</taxon>
        <taxon>Streptosporangiaceae</taxon>
        <taxon>Nonomuraea</taxon>
    </lineage>
</organism>
<feature type="compositionally biased region" description="Low complexity" evidence="1">
    <location>
        <begin position="67"/>
        <end position="82"/>
    </location>
</feature>
<accession>A0ABP7DH58</accession>
<dbReference type="EMBL" id="BAAAZP010000187">
    <property type="protein sequence ID" value="GAA3705633.1"/>
    <property type="molecule type" value="Genomic_DNA"/>
</dbReference>
<dbReference type="Proteomes" id="UP001500902">
    <property type="component" value="Unassembled WGS sequence"/>
</dbReference>
<proteinExistence type="predicted"/>
<evidence type="ECO:0000313" key="2">
    <source>
        <dbReference type="EMBL" id="GAA3705633.1"/>
    </source>
</evidence>
<gene>
    <name evidence="2" type="ORF">GCM10022224_083870</name>
</gene>